<feature type="domain" description="Gamma-glutamylcyclotransferase AIG2-like" evidence="2">
    <location>
        <begin position="5"/>
        <end position="116"/>
    </location>
</feature>
<dbReference type="PANTHER" id="PTHR12935">
    <property type="entry name" value="GAMMA-GLUTAMYLCYCLOTRANSFERASE"/>
    <property type="match status" value="1"/>
</dbReference>
<dbReference type="EMBL" id="JBHSCW010000003">
    <property type="protein sequence ID" value="MFC4350980.1"/>
    <property type="molecule type" value="Genomic_DNA"/>
</dbReference>
<dbReference type="SUPFAM" id="SSF110857">
    <property type="entry name" value="Gamma-glutamyl cyclotransferase-like"/>
    <property type="match status" value="1"/>
</dbReference>
<accession>A0ABV8UK43</accession>
<dbReference type="InterPro" id="IPR013024">
    <property type="entry name" value="GGCT-like"/>
</dbReference>
<reference evidence="4" key="1">
    <citation type="journal article" date="2019" name="Int. J. Syst. Evol. Microbiol.">
        <title>The Global Catalogue of Microorganisms (GCM) 10K type strain sequencing project: providing services to taxonomists for standard genome sequencing and annotation.</title>
        <authorList>
            <consortium name="The Broad Institute Genomics Platform"/>
            <consortium name="The Broad Institute Genome Sequencing Center for Infectious Disease"/>
            <person name="Wu L."/>
            <person name="Ma J."/>
        </authorList>
    </citation>
    <scope>NUCLEOTIDE SEQUENCE [LARGE SCALE GENOMIC DNA]</scope>
    <source>
        <strain evidence="4">CECT 8472</strain>
    </source>
</reference>
<gene>
    <name evidence="3" type="ORF">ACFOW6_05435</name>
</gene>
<keyword evidence="4" id="KW-1185">Reference proteome</keyword>
<dbReference type="InterPro" id="IPR036568">
    <property type="entry name" value="GGCT-like_sf"/>
</dbReference>
<sequence>MSFLYFAYGSNMLTTRLQARCPSARPLGRAVVQGWCVDFVKPGRDGSAKAGLLPDSEGEAHGVLFGIARADLPALDRAEAAGKGYDRADSFVVFSLAEDGDVPVVTYLPRQTRKDLLPYDWYHRLCLEGARQHDLPLVWLAKLEAVATQTDPNPKRAARLHALEALRLYQVAP</sequence>
<evidence type="ECO:0000313" key="3">
    <source>
        <dbReference type="EMBL" id="MFC4350980.1"/>
    </source>
</evidence>
<dbReference type="GO" id="GO:0016746">
    <property type="term" value="F:acyltransferase activity"/>
    <property type="evidence" value="ECO:0007669"/>
    <property type="project" value="UniProtKB-KW"/>
</dbReference>
<evidence type="ECO:0000256" key="1">
    <source>
        <dbReference type="ARBA" id="ARBA00023239"/>
    </source>
</evidence>
<dbReference type="InterPro" id="IPR009288">
    <property type="entry name" value="AIG2-like_dom"/>
</dbReference>
<evidence type="ECO:0000313" key="4">
    <source>
        <dbReference type="Proteomes" id="UP001595799"/>
    </source>
</evidence>
<keyword evidence="1" id="KW-0456">Lyase</keyword>
<comment type="caution">
    <text evidence="3">The sequence shown here is derived from an EMBL/GenBank/DDBJ whole genome shotgun (WGS) entry which is preliminary data.</text>
</comment>
<dbReference type="PANTHER" id="PTHR12935:SF0">
    <property type="entry name" value="GAMMA-GLUTAMYLCYCLOTRANSFERASE"/>
    <property type="match status" value="1"/>
</dbReference>
<evidence type="ECO:0000259" key="2">
    <source>
        <dbReference type="Pfam" id="PF06094"/>
    </source>
</evidence>
<keyword evidence="3" id="KW-0012">Acyltransferase</keyword>
<protein>
    <submittedName>
        <fullName evidence="3">Gamma-glutamylcyclotransferase family protein</fullName>
        <ecNumber evidence="3">2.3.2.-</ecNumber>
    </submittedName>
</protein>
<keyword evidence="3" id="KW-0808">Transferase</keyword>
<proteinExistence type="predicted"/>
<dbReference type="EC" id="2.3.2.-" evidence="3"/>
<dbReference type="Proteomes" id="UP001595799">
    <property type="component" value="Unassembled WGS sequence"/>
</dbReference>
<dbReference type="RefSeq" id="WP_382421322.1">
    <property type="nucleotide sequence ID" value="NZ_JBHSCW010000003.1"/>
</dbReference>
<dbReference type="Pfam" id="PF06094">
    <property type="entry name" value="GGACT"/>
    <property type="match status" value="1"/>
</dbReference>
<dbReference type="Gene3D" id="3.10.490.10">
    <property type="entry name" value="Gamma-glutamyl cyclotransferase-like"/>
    <property type="match status" value="1"/>
</dbReference>
<dbReference type="InterPro" id="IPR017939">
    <property type="entry name" value="G-Glutamylcylcotransferase"/>
</dbReference>
<dbReference type="CDD" id="cd06661">
    <property type="entry name" value="GGCT_like"/>
    <property type="match status" value="1"/>
</dbReference>
<organism evidence="3 4">
    <name type="scientific">Fodinicurvata halophila</name>
    <dbReference type="NCBI Taxonomy" id="1419723"/>
    <lineage>
        <taxon>Bacteria</taxon>
        <taxon>Pseudomonadati</taxon>
        <taxon>Pseudomonadota</taxon>
        <taxon>Alphaproteobacteria</taxon>
        <taxon>Rhodospirillales</taxon>
        <taxon>Rhodovibrionaceae</taxon>
        <taxon>Fodinicurvata</taxon>
    </lineage>
</organism>
<name>A0ABV8UK43_9PROT</name>